<evidence type="ECO:0000313" key="2">
    <source>
        <dbReference type="EMBL" id="MCW7552560.1"/>
    </source>
</evidence>
<protein>
    <recommendedName>
        <fullName evidence="4">Helix-turn-helix type 11 domain-containing protein</fullName>
    </recommendedName>
</protein>
<evidence type="ECO:0008006" key="4">
    <source>
        <dbReference type="Google" id="ProtNLM"/>
    </source>
</evidence>
<evidence type="ECO:0000256" key="1">
    <source>
        <dbReference type="SAM" id="MobiDB-lite"/>
    </source>
</evidence>
<feature type="region of interest" description="Disordered" evidence="1">
    <location>
        <begin position="1"/>
        <end position="22"/>
    </location>
</feature>
<comment type="caution">
    <text evidence="2">The sequence shown here is derived from an EMBL/GenBank/DDBJ whole genome shotgun (WGS) entry which is preliminary data.</text>
</comment>
<dbReference type="InterPro" id="IPR036390">
    <property type="entry name" value="WH_DNA-bd_sf"/>
</dbReference>
<accession>A0ABT3MT57</accession>
<organism evidence="2 3">
    <name type="scientific">Endozoicomonas gorgoniicola</name>
    <dbReference type="NCBI Taxonomy" id="1234144"/>
    <lineage>
        <taxon>Bacteria</taxon>
        <taxon>Pseudomonadati</taxon>
        <taxon>Pseudomonadota</taxon>
        <taxon>Gammaproteobacteria</taxon>
        <taxon>Oceanospirillales</taxon>
        <taxon>Endozoicomonadaceae</taxon>
        <taxon>Endozoicomonas</taxon>
    </lineage>
</organism>
<reference evidence="2 3" key="1">
    <citation type="submission" date="2022-10" db="EMBL/GenBank/DDBJ databases">
        <title>High-quality genome sequences of two octocoral-associated bacteria, Endozoicomonas euniceicola EF212 and Endozoicomonas gorgoniicola PS125.</title>
        <authorList>
            <person name="Chiou Y.-J."/>
            <person name="Chen Y.-H."/>
        </authorList>
    </citation>
    <scope>NUCLEOTIDE SEQUENCE [LARGE SCALE GENOMIC DNA]</scope>
    <source>
        <strain evidence="2 3">PS125</strain>
    </source>
</reference>
<name>A0ABT3MT57_9GAMM</name>
<sequence>MTIKEGRQAMFRKPTRTSPARQSIWQQMRQQDQFSIAGLARSAGVAARTVRNYVQLLMQADYVEQGRRQYWLNRNTGSQAPDLTPSKEFLYDPNKDHFIPVFVSPAARAPEPDSAEGKLWLGLRILRVSTAGELSTVTELSYRKVTGWLRSLHRFDYVREAGESGGEMAYRLVQSTGPRAPSIDMHRGMLHDHNTQQIISL</sequence>
<dbReference type="EMBL" id="JAPFCC010000001">
    <property type="protein sequence ID" value="MCW7552560.1"/>
    <property type="molecule type" value="Genomic_DNA"/>
</dbReference>
<dbReference type="RefSeq" id="WP_262567513.1">
    <property type="nucleotide sequence ID" value="NZ_JAPFCC010000001.1"/>
</dbReference>
<gene>
    <name evidence="2" type="ORF">NX722_07840</name>
</gene>
<proteinExistence type="predicted"/>
<evidence type="ECO:0000313" key="3">
    <source>
        <dbReference type="Proteomes" id="UP001209854"/>
    </source>
</evidence>
<dbReference type="Proteomes" id="UP001209854">
    <property type="component" value="Unassembled WGS sequence"/>
</dbReference>
<dbReference type="SUPFAM" id="SSF46785">
    <property type="entry name" value="Winged helix' DNA-binding domain"/>
    <property type="match status" value="1"/>
</dbReference>
<keyword evidence="3" id="KW-1185">Reference proteome</keyword>